<proteinExistence type="predicted"/>
<dbReference type="InterPro" id="IPR051044">
    <property type="entry name" value="MAG_DAG_Lipase"/>
</dbReference>
<dbReference type="Pfam" id="PF12146">
    <property type="entry name" value="Hydrolase_4"/>
    <property type="match status" value="1"/>
</dbReference>
<organism evidence="2 3">
    <name type="scientific">Brucella endophytica</name>
    <dbReference type="NCBI Taxonomy" id="1963359"/>
    <lineage>
        <taxon>Bacteria</taxon>
        <taxon>Pseudomonadati</taxon>
        <taxon>Pseudomonadota</taxon>
        <taxon>Alphaproteobacteria</taxon>
        <taxon>Hyphomicrobiales</taxon>
        <taxon>Brucellaceae</taxon>
        <taxon>Brucella/Ochrobactrum group</taxon>
        <taxon>Brucella</taxon>
    </lineage>
</organism>
<evidence type="ECO:0000313" key="3">
    <source>
        <dbReference type="Proteomes" id="UP000646478"/>
    </source>
</evidence>
<dbReference type="SUPFAM" id="SSF53474">
    <property type="entry name" value="alpha/beta-Hydrolases"/>
    <property type="match status" value="1"/>
</dbReference>
<comment type="caution">
    <text evidence="2">The sequence shown here is derived from an EMBL/GenBank/DDBJ whole genome shotgun (WGS) entry which is preliminary data.</text>
</comment>
<dbReference type="InterPro" id="IPR022742">
    <property type="entry name" value="Hydrolase_4"/>
</dbReference>
<accession>A0A916SG83</accession>
<feature type="domain" description="Serine aminopeptidase S33" evidence="1">
    <location>
        <begin position="41"/>
        <end position="295"/>
    </location>
</feature>
<name>A0A916SG83_9HYPH</name>
<dbReference type="EMBL" id="BMHH01000011">
    <property type="protein sequence ID" value="GGA98636.1"/>
    <property type="molecule type" value="Genomic_DNA"/>
</dbReference>
<reference evidence="2" key="1">
    <citation type="journal article" date="2014" name="Int. J. Syst. Evol. Microbiol.">
        <title>Complete genome sequence of Corynebacterium casei LMG S-19264T (=DSM 44701T), isolated from a smear-ripened cheese.</title>
        <authorList>
            <consortium name="US DOE Joint Genome Institute (JGI-PGF)"/>
            <person name="Walter F."/>
            <person name="Albersmeier A."/>
            <person name="Kalinowski J."/>
            <person name="Ruckert C."/>
        </authorList>
    </citation>
    <scope>NUCLEOTIDE SEQUENCE</scope>
    <source>
        <strain evidence="2">CGMCC 1.15082</strain>
    </source>
</reference>
<sequence length="325" mass="35373">MTDLLFESDTNRAPAGTRSGMLEVRDGKVLRYAVTPGVGASPRGTVILLHGRNEYIEKYFETMADLAAAGLTVATFDWRGQGGSSRLVRDPLRGHVDSFNDYVLDLGEVMHDLILPECPPPYYILAHSTGGLIALLAAPVLEGHIRRMVLTAPFLGLPGSRLTIGGIRLATRTAGLVGLGRYYANGRRGEAQPFAGNALTSDPRRFLRNAEIIRYHPQLGLGGPTARWVSSALQAMERAHEHHFTSNFSIPTLIVAAGADKVVSTLTTERYAARLRNGALLVIEGARHEILQEADFFREQLLAAFDAFIPGSDEVEIDQPAFRSA</sequence>
<dbReference type="Proteomes" id="UP000646478">
    <property type="component" value="Unassembled WGS sequence"/>
</dbReference>
<dbReference type="AlphaFoldDB" id="A0A916SG83"/>
<reference evidence="2" key="2">
    <citation type="submission" date="2020-09" db="EMBL/GenBank/DDBJ databases">
        <authorList>
            <person name="Sun Q."/>
            <person name="Zhou Y."/>
        </authorList>
    </citation>
    <scope>NUCLEOTIDE SEQUENCE</scope>
    <source>
        <strain evidence="2">CGMCC 1.15082</strain>
    </source>
</reference>
<dbReference type="PANTHER" id="PTHR11614">
    <property type="entry name" value="PHOSPHOLIPASE-RELATED"/>
    <property type="match status" value="1"/>
</dbReference>
<dbReference type="InterPro" id="IPR029058">
    <property type="entry name" value="AB_hydrolase_fold"/>
</dbReference>
<evidence type="ECO:0000259" key="1">
    <source>
        <dbReference type="Pfam" id="PF12146"/>
    </source>
</evidence>
<evidence type="ECO:0000313" key="2">
    <source>
        <dbReference type="EMBL" id="GGA98636.1"/>
    </source>
</evidence>
<gene>
    <name evidence="2" type="ORF">GCM10011491_28610</name>
</gene>
<protein>
    <submittedName>
        <fullName evidence="2">Lysophospholipase</fullName>
    </submittedName>
</protein>
<dbReference type="Gene3D" id="3.40.50.1820">
    <property type="entry name" value="alpha/beta hydrolase"/>
    <property type="match status" value="1"/>
</dbReference>
<keyword evidence="3" id="KW-1185">Reference proteome</keyword>
<dbReference type="RefSeq" id="WP_188824875.1">
    <property type="nucleotide sequence ID" value="NZ_BMHH01000011.1"/>
</dbReference>